<evidence type="ECO:0000313" key="2">
    <source>
        <dbReference type="Proteomes" id="UP000257144"/>
    </source>
</evidence>
<dbReference type="AlphaFoldDB" id="A0A3D8GVR0"/>
<dbReference type="RefSeq" id="WP_115450033.1">
    <property type="nucleotide sequence ID" value="NZ_QNQT01000001.1"/>
</dbReference>
<dbReference type="OrthoDB" id="2222217at2"/>
<protein>
    <recommendedName>
        <fullName evidence="3">Immunity 22 family protein</fullName>
    </recommendedName>
</protein>
<gene>
    <name evidence="1" type="ORF">DRW41_00660</name>
</gene>
<keyword evidence="2" id="KW-1185">Reference proteome</keyword>
<sequence>MELEGYVSLWVGEFRSSEDFREYLFIEYDEDGDAIPSNFEKDFSIEDYDPDFREAVFYQQPLSTLNELLGGASYDEAIIPKFHEMFSKNAPKNVNAVLLLYNFHYSPGVEVAKSGLNTLHYIGAVQYR</sequence>
<name>A0A3D8GVR0_9BACI</name>
<dbReference type="EMBL" id="QNQT01000001">
    <property type="protein sequence ID" value="RDU38116.1"/>
    <property type="molecule type" value="Genomic_DNA"/>
</dbReference>
<accession>A0A3D8GVR0</accession>
<dbReference type="InterPro" id="IPR025560">
    <property type="entry name" value="Imm22"/>
</dbReference>
<proteinExistence type="predicted"/>
<reference evidence="1 2" key="1">
    <citation type="submission" date="2018-07" db="EMBL/GenBank/DDBJ databases">
        <title>Bacillus sp. YLB-04 draft genome sequence.</title>
        <authorList>
            <person name="Yu L."/>
            <person name="Tang X."/>
        </authorList>
    </citation>
    <scope>NUCLEOTIDE SEQUENCE [LARGE SCALE GENOMIC DNA]</scope>
    <source>
        <strain evidence="1 2">YLB-04</strain>
    </source>
</reference>
<evidence type="ECO:0000313" key="1">
    <source>
        <dbReference type="EMBL" id="RDU38116.1"/>
    </source>
</evidence>
<organism evidence="1 2">
    <name type="scientific">Neobacillus piezotolerans</name>
    <dbReference type="NCBI Taxonomy" id="2259171"/>
    <lineage>
        <taxon>Bacteria</taxon>
        <taxon>Bacillati</taxon>
        <taxon>Bacillota</taxon>
        <taxon>Bacilli</taxon>
        <taxon>Bacillales</taxon>
        <taxon>Bacillaceae</taxon>
        <taxon>Neobacillus</taxon>
    </lineage>
</organism>
<evidence type="ECO:0008006" key="3">
    <source>
        <dbReference type="Google" id="ProtNLM"/>
    </source>
</evidence>
<dbReference type="Proteomes" id="UP000257144">
    <property type="component" value="Unassembled WGS sequence"/>
</dbReference>
<dbReference type="Pfam" id="PF14112">
    <property type="entry name" value="DUF4284"/>
    <property type="match status" value="1"/>
</dbReference>
<comment type="caution">
    <text evidence="1">The sequence shown here is derived from an EMBL/GenBank/DDBJ whole genome shotgun (WGS) entry which is preliminary data.</text>
</comment>